<dbReference type="PRINTS" id="PR00411">
    <property type="entry name" value="PNDRDTASEI"/>
</dbReference>
<dbReference type="InterPro" id="IPR027477">
    <property type="entry name" value="Succ_DH/fumarate_Rdtase_cat_sf"/>
</dbReference>
<dbReference type="InterPro" id="IPR015939">
    <property type="entry name" value="Fum_Rdtase/Succ_DH_flav-like_C"/>
</dbReference>
<dbReference type="EMBL" id="DYZA01000029">
    <property type="protein sequence ID" value="HJD96330.1"/>
    <property type="molecule type" value="Genomic_DNA"/>
</dbReference>
<dbReference type="PANTHER" id="PTHR11632">
    <property type="entry name" value="SUCCINATE DEHYDROGENASE 2 FLAVOPROTEIN SUBUNIT"/>
    <property type="match status" value="1"/>
</dbReference>
<organism evidence="6 7">
    <name type="scientific">Mailhella massiliensis</name>
    <dbReference type="NCBI Taxonomy" id="1903261"/>
    <lineage>
        <taxon>Bacteria</taxon>
        <taxon>Pseudomonadati</taxon>
        <taxon>Thermodesulfobacteriota</taxon>
        <taxon>Desulfovibrionia</taxon>
        <taxon>Desulfovibrionales</taxon>
        <taxon>Desulfovibrionaceae</taxon>
        <taxon>Mailhella</taxon>
    </lineage>
</organism>
<dbReference type="GO" id="GO:0000104">
    <property type="term" value="F:succinate dehydrogenase activity"/>
    <property type="evidence" value="ECO:0007669"/>
    <property type="project" value="TreeGrafter"/>
</dbReference>
<evidence type="ECO:0000256" key="2">
    <source>
        <dbReference type="ARBA" id="ARBA00022630"/>
    </source>
</evidence>
<keyword evidence="2" id="KW-0285">Flavoprotein</keyword>
<dbReference type="Pfam" id="PF00890">
    <property type="entry name" value="FAD_binding_2"/>
    <property type="match status" value="1"/>
</dbReference>
<dbReference type="GO" id="GO:0005886">
    <property type="term" value="C:plasma membrane"/>
    <property type="evidence" value="ECO:0007669"/>
    <property type="project" value="TreeGrafter"/>
</dbReference>
<dbReference type="Gene3D" id="1.20.58.100">
    <property type="entry name" value="Fumarate reductase/succinate dehydrogenase flavoprotein-like, C-terminal domain"/>
    <property type="match status" value="1"/>
</dbReference>
<sequence>MNTLQCDVVVVGGGPAGTFAAVKAVENGARVILLDKGYVGKSGCGTFGAGSFKAYLKEEDSLDLWYGKAVEEGFFINDQDWLKKHFDTIGDRVKELEAWGVVFEKNEDGSYRRIEGQGSSDKRPIKTLMFHGPQFMEVMRKVCEQKGVTIVDRVMVDALLHEKGNTRVIRGVAGFHGVTGERYVVKAKAVVLTTGAQAYKSHYADLHMETGDAHIMGLEAGAALANYEFNCHQLTHGHFATHGMNVSQGLGAKFVNALGEDFTAKYDPEYASHGNLWRISASMAMEVHFGRGPLYFDYSSYTPRDWELFERTLPLMYRSYRQAGYVDEHNHVVQGKLSWVSALIGNVGFGGGLYIDIDGRTTLEGLYAAGDASYGPTSGVEGFCAYAMPAASTTGAAVGESAAKYARGVDEARVDEKEVEAVLRKMTEPLNHPQGVDPSHVVIAVQEALFPYDVYILRTEEKMLAALRRIQEIKKRDLPRLRALDAHGLRFALEARNMVLSAEVMLTAALYRKESRGSHLRLDYPEIDNEHWLKWILVEEKDGELALSTKDIPIGRYPLRPEHKRELHASIAAARNLGEKI</sequence>
<reference evidence="6" key="2">
    <citation type="submission" date="2021-09" db="EMBL/GenBank/DDBJ databases">
        <authorList>
            <person name="Gilroy R."/>
        </authorList>
    </citation>
    <scope>NUCLEOTIDE SEQUENCE</scope>
    <source>
        <strain evidence="6">ChiGjej2B2-19336</strain>
    </source>
</reference>
<proteinExistence type="predicted"/>
<evidence type="ECO:0000259" key="5">
    <source>
        <dbReference type="Pfam" id="PF02910"/>
    </source>
</evidence>
<protein>
    <submittedName>
        <fullName evidence="6">FAD-binding protein</fullName>
    </submittedName>
</protein>
<dbReference type="InterPro" id="IPR003953">
    <property type="entry name" value="FAD-dep_OxRdtase_2_FAD-bd"/>
</dbReference>
<dbReference type="GO" id="GO:0009061">
    <property type="term" value="P:anaerobic respiration"/>
    <property type="evidence" value="ECO:0007669"/>
    <property type="project" value="TreeGrafter"/>
</dbReference>
<evidence type="ECO:0000313" key="7">
    <source>
        <dbReference type="Proteomes" id="UP000698963"/>
    </source>
</evidence>
<dbReference type="AlphaFoldDB" id="A0A921AU06"/>
<feature type="domain" description="FAD-dependent oxidoreductase 2 FAD-binding" evidence="4">
    <location>
        <begin position="7"/>
        <end position="381"/>
    </location>
</feature>
<dbReference type="Proteomes" id="UP000698963">
    <property type="component" value="Unassembled WGS sequence"/>
</dbReference>
<reference evidence="6" key="1">
    <citation type="journal article" date="2021" name="PeerJ">
        <title>Extensive microbial diversity within the chicken gut microbiome revealed by metagenomics and culture.</title>
        <authorList>
            <person name="Gilroy R."/>
            <person name="Ravi A."/>
            <person name="Getino M."/>
            <person name="Pursley I."/>
            <person name="Horton D.L."/>
            <person name="Alikhan N.F."/>
            <person name="Baker D."/>
            <person name="Gharbi K."/>
            <person name="Hall N."/>
            <person name="Watson M."/>
            <person name="Adriaenssens E.M."/>
            <person name="Foster-Nyarko E."/>
            <person name="Jarju S."/>
            <person name="Secka A."/>
            <person name="Antonio M."/>
            <person name="Oren A."/>
            <person name="Chaudhuri R.R."/>
            <person name="La Ragione R."/>
            <person name="Hildebrand F."/>
            <person name="Pallen M.J."/>
        </authorList>
    </citation>
    <scope>NUCLEOTIDE SEQUENCE</scope>
    <source>
        <strain evidence="6">ChiGjej2B2-19336</strain>
    </source>
</reference>
<evidence type="ECO:0000313" key="6">
    <source>
        <dbReference type="EMBL" id="HJD96330.1"/>
    </source>
</evidence>
<dbReference type="SUPFAM" id="SSF46977">
    <property type="entry name" value="Succinate dehydrogenase/fumarate reductase flavoprotein C-terminal domain"/>
    <property type="match status" value="1"/>
</dbReference>
<feature type="domain" description="Fumarate reductase/succinate dehydrogenase flavoprotein-like C-terminal" evidence="5">
    <location>
        <begin position="453"/>
        <end position="559"/>
    </location>
</feature>
<dbReference type="InterPro" id="IPR037099">
    <property type="entry name" value="Fum_R/Succ_DH_flav-like_C_sf"/>
</dbReference>
<evidence type="ECO:0000259" key="4">
    <source>
        <dbReference type="Pfam" id="PF00890"/>
    </source>
</evidence>
<evidence type="ECO:0000256" key="3">
    <source>
        <dbReference type="ARBA" id="ARBA00023002"/>
    </source>
</evidence>
<dbReference type="Gene3D" id="3.90.700.10">
    <property type="entry name" value="Succinate dehydrogenase/fumarate reductase flavoprotein, catalytic domain"/>
    <property type="match status" value="1"/>
</dbReference>
<comment type="cofactor">
    <cofactor evidence="1">
        <name>FAD</name>
        <dbReference type="ChEBI" id="CHEBI:57692"/>
    </cofactor>
</comment>
<dbReference type="Pfam" id="PF02910">
    <property type="entry name" value="Succ_DH_flav_C"/>
    <property type="match status" value="1"/>
</dbReference>
<dbReference type="PANTHER" id="PTHR11632:SF73">
    <property type="entry name" value="BLR3196 PROTEIN"/>
    <property type="match status" value="1"/>
</dbReference>
<dbReference type="PRINTS" id="PR00368">
    <property type="entry name" value="FADPNR"/>
</dbReference>
<dbReference type="InterPro" id="IPR030664">
    <property type="entry name" value="SdhA/FrdA/AprA"/>
</dbReference>
<dbReference type="GO" id="GO:0009055">
    <property type="term" value="F:electron transfer activity"/>
    <property type="evidence" value="ECO:0007669"/>
    <property type="project" value="TreeGrafter"/>
</dbReference>
<comment type="caution">
    <text evidence="6">The sequence shown here is derived from an EMBL/GenBank/DDBJ whole genome shotgun (WGS) entry which is preliminary data.</text>
</comment>
<dbReference type="GO" id="GO:0050660">
    <property type="term" value="F:flavin adenine dinucleotide binding"/>
    <property type="evidence" value="ECO:0007669"/>
    <property type="project" value="TreeGrafter"/>
</dbReference>
<dbReference type="Gene3D" id="3.50.50.60">
    <property type="entry name" value="FAD/NAD(P)-binding domain"/>
    <property type="match status" value="1"/>
</dbReference>
<accession>A0A921AU06</accession>
<keyword evidence="3" id="KW-0560">Oxidoreductase</keyword>
<gene>
    <name evidence="6" type="ORF">K8W16_01615</name>
</gene>
<dbReference type="InterPro" id="IPR036188">
    <property type="entry name" value="FAD/NAD-bd_sf"/>
</dbReference>
<dbReference type="RefSeq" id="WP_304120568.1">
    <property type="nucleotide sequence ID" value="NZ_DYZA01000029.1"/>
</dbReference>
<name>A0A921AU06_9BACT</name>
<dbReference type="SUPFAM" id="SSF51905">
    <property type="entry name" value="FAD/NAD(P)-binding domain"/>
    <property type="match status" value="1"/>
</dbReference>
<dbReference type="PIRSF" id="PIRSF000171">
    <property type="entry name" value="SDHA_APRA_LASPO"/>
    <property type="match status" value="1"/>
</dbReference>
<evidence type="ECO:0000256" key="1">
    <source>
        <dbReference type="ARBA" id="ARBA00001974"/>
    </source>
</evidence>